<dbReference type="EMBL" id="JASNQZ010000007">
    <property type="protein sequence ID" value="KAL0955185.1"/>
    <property type="molecule type" value="Genomic_DNA"/>
</dbReference>
<accession>A0ABR3JI91</accession>
<keyword evidence="2" id="KW-1185">Reference proteome</keyword>
<dbReference type="Proteomes" id="UP001556367">
    <property type="component" value="Unassembled WGS sequence"/>
</dbReference>
<proteinExistence type="predicted"/>
<evidence type="ECO:0000313" key="2">
    <source>
        <dbReference type="Proteomes" id="UP001556367"/>
    </source>
</evidence>
<gene>
    <name evidence="1" type="ORF">HGRIS_004092</name>
</gene>
<comment type="caution">
    <text evidence="1">The sequence shown here is derived from an EMBL/GenBank/DDBJ whole genome shotgun (WGS) entry which is preliminary data.</text>
</comment>
<name>A0ABR3JI91_9AGAR</name>
<organism evidence="1 2">
    <name type="scientific">Hohenbuehelia grisea</name>
    <dbReference type="NCBI Taxonomy" id="104357"/>
    <lineage>
        <taxon>Eukaryota</taxon>
        <taxon>Fungi</taxon>
        <taxon>Dikarya</taxon>
        <taxon>Basidiomycota</taxon>
        <taxon>Agaricomycotina</taxon>
        <taxon>Agaricomycetes</taxon>
        <taxon>Agaricomycetidae</taxon>
        <taxon>Agaricales</taxon>
        <taxon>Pleurotineae</taxon>
        <taxon>Pleurotaceae</taxon>
        <taxon>Hohenbuehelia</taxon>
    </lineage>
</organism>
<sequence length="188" mass="20777">MLVRCSARRISQQVRNFSQNAPRTVVLSWLCSDLSPLRRPLLYTRPQTKSVTSPGSLRFLSSTQLRADALSSKSSETKTSHSDATEPSTLDLDSDFAKAFMKTTLFRKLSKDTAAVKEVAEFLKLLESKGVNPASGQSLGTMQMLKLVSDAELRDAAKRLSEVLRRLDIDLKSPEVMGELMSLKKPSA</sequence>
<reference evidence="2" key="1">
    <citation type="submission" date="2024-06" db="EMBL/GenBank/DDBJ databases">
        <title>Multi-omics analyses provide insights into the biosynthesis of the anticancer antibiotic pleurotin in Hohenbuehelia grisea.</title>
        <authorList>
            <person name="Weaver J.A."/>
            <person name="Alberti F."/>
        </authorList>
    </citation>
    <scope>NUCLEOTIDE SEQUENCE [LARGE SCALE GENOMIC DNA]</scope>
    <source>
        <strain evidence="2">T-177</strain>
    </source>
</reference>
<evidence type="ECO:0000313" key="1">
    <source>
        <dbReference type="EMBL" id="KAL0955185.1"/>
    </source>
</evidence>
<protein>
    <submittedName>
        <fullName evidence="1">Uncharacterized protein</fullName>
    </submittedName>
</protein>